<sequence>MAMSTSVTELFGIELPILLAPMAGSAGSALAIAVSSAGGLGSLPCAMLTPEKIRAEMEAIRKGTDGPVNLNFFCHVPPEPDPASEAAWRERLRPFYSEFGIDPDAAPPGGGRNPFNEESCVIVEETRPEVVSFHFGLPDEALMARVREAGAKIIASATTVAEARYLEENGCDAIIAQGAEAGGHRGVFLEPEIATQPGTLALVPQVVDAVSVPVIAAGGICDGRAVAACFMLGASAVQVGTAYLQSPEALTGAGHRDALALARDDRTVLTNVFTGRPARGLLNRFVSEVGPMSDDAPEFPLATAAIGPLRAAAEKAGVSDFSPLWAGQAAALAAPMPAGELTVKLARDAAALLRG</sequence>
<keyword evidence="11" id="KW-1185">Reference proteome</keyword>
<keyword evidence="4" id="KW-0285">Flavoprotein</keyword>
<organism evidence="10 11">
    <name type="scientific">Nitratireductor aquimarinus</name>
    <dbReference type="NCBI Taxonomy" id="889300"/>
    <lineage>
        <taxon>Bacteria</taxon>
        <taxon>Pseudomonadati</taxon>
        <taxon>Pseudomonadota</taxon>
        <taxon>Alphaproteobacteria</taxon>
        <taxon>Hyphomicrobiales</taxon>
        <taxon>Phyllobacteriaceae</taxon>
        <taxon>Nitratireductor</taxon>
    </lineage>
</organism>
<evidence type="ECO:0000256" key="9">
    <source>
        <dbReference type="ARBA" id="ARBA00049401"/>
    </source>
</evidence>
<dbReference type="InterPro" id="IPR013785">
    <property type="entry name" value="Aldolase_TIM"/>
</dbReference>
<evidence type="ECO:0000256" key="3">
    <source>
        <dbReference type="ARBA" id="ARBA00022575"/>
    </source>
</evidence>
<protein>
    <recommendedName>
        <fullName evidence="8">Propionate 3-nitronate monooxygenase</fullName>
    </recommendedName>
</protein>
<evidence type="ECO:0000256" key="7">
    <source>
        <dbReference type="ARBA" id="ARBA00023033"/>
    </source>
</evidence>
<dbReference type="PANTHER" id="PTHR42747">
    <property type="entry name" value="NITRONATE MONOOXYGENASE-RELATED"/>
    <property type="match status" value="1"/>
</dbReference>
<comment type="similarity">
    <text evidence="2">Belongs to the nitronate monooxygenase family. NMO class I subfamily.</text>
</comment>
<dbReference type="Proteomes" id="UP001185659">
    <property type="component" value="Unassembled WGS sequence"/>
</dbReference>
<dbReference type="EMBL" id="JAWLIP010000010">
    <property type="protein sequence ID" value="MDV6228421.1"/>
    <property type="molecule type" value="Genomic_DNA"/>
</dbReference>
<keyword evidence="7 10" id="KW-0503">Monooxygenase</keyword>
<reference evidence="10 11" key="1">
    <citation type="submission" date="2023-10" db="EMBL/GenBank/DDBJ databases">
        <authorList>
            <person name="Venkata Ramana C."/>
            <person name="Sasikala C."/>
            <person name="Dhurka M."/>
        </authorList>
    </citation>
    <scope>NUCLEOTIDE SEQUENCE [LARGE SCALE GENOMIC DNA]</scope>
    <source>
        <strain evidence="10 11">KCTC 32151</strain>
    </source>
</reference>
<dbReference type="Gene3D" id="3.20.20.70">
    <property type="entry name" value="Aldolase class I"/>
    <property type="match status" value="1"/>
</dbReference>
<comment type="catalytic activity">
    <reaction evidence="9">
        <text>3 propionate 3-nitronate + 3 O2 + H2O = 3 3-oxopropanoate + 2 nitrate + nitrite + H2O2 + 3 H(+)</text>
        <dbReference type="Rhea" id="RHEA:57332"/>
        <dbReference type="ChEBI" id="CHEBI:15377"/>
        <dbReference type="ChEBI" id="CHEBI:15378"/>
        <dbReference type="ChEBI" id="CHEBI:15379"/>
        <dbReference type="ChEBI" id="CHEBI:16240"/>
        <dbReference type="ChEBI" id="CHEBI:16301"/>
        <dbReference type="ChEBI" id="CHEBI:17632"/>
        <dbReference type="ChEBI" id="CHEBI:33190"/>
        <dbReference type="ChEBI" id="CHEBI:136067"/>
    </reaction>
</comment>
<proteinExistence type="inferred from homology"/>
<evidence type="ECO:0000256" key="4">
    <source>
        <dbReference type="ARBA" id="ARBA00022630"/>
    </source>
</evidence>
<dbReference type="GO" id="GO:0004497">
    <property type="term" value="F:monooxygenase activity"/>
    <property type="evidence" value="ECO:0007669"/>
    <property type="project" value="UniProtKB-KW"/>
</dbReference>
<evidence type="ECO:0000256" key="1">
    <source>
        <dbReference type="ARBA" id="ARBA00001917"/>
    </source>
</evidence>
<comment type="caution">
    <text evidence="10">The sequence shown here is derived from an EMBL/GenBank/DDBJ whole genome shotgun (WGS) entry which is preliminary data.</text>
</comment>
<comment type="cofactor">
    <cofactor evidence="1">
        <name>FMN</name>
        <dbReference type="ChEBI" id="CHEBI:58210"/>
    </cofactor>
</comment>
<dbReference type="CDD" id="cd04730">
    <property type="entry name" value="NPD_like"/>
    <property type="match status" value="1"/>
</dbReference>
<accession>A0ABU4AQ93</accession>
<keyword evidence="3" id="KW-0216">Detoxification</keyword>
<evidence type="ECO:0000313" key="10">
    <source>
        <dbReference type="EMBL" id="MDV6228421.1"/>
    </source>
</evidence>
<evidence type="ECO:0000256" key="5">
    <source>
        <dbReference type="ARBA" id="ARBA00022643"/>
    </source>
</evidence>
<gene>
    <name evidence="10" type="ORF">R2G56_19195</name>
</gene>
<name>A0ABU4AQ93_9HYPH</name>
<evidence type="ECO:0000256" key="8">
    <source>
        <dbReference type="ARBA" id="ARBA00031155"/>
    </source>
</evidence>
<dbReference type="RefSeq" id="WP_317562296.1">
    <property type="nucleotide sequence ID" value="NZ_JAWLIP010000010.1"/>
</dbReference>
<dbReference type="SUPFAM" id="SSF51412">
    <property type="entry name" value="Inosine monophosphate dehydrogenase (IMPDH)"/>
    <property type="match status" value="1"/>
</dbReference>
<evidence type="ECO:0000313" key="11">
    <source>
        <dbReference type="Proteomes" id="UP001185659"/>
    </source>
</evidence>
<keyword evidence="6 10" id="KW-0560">Oxidoreductase</keyword>
<dbReference type="InterPro" id="IPR004136">
    <property type="entry name" value="NMO"/>
</dbReference>
<evidence type="ECO:0000256" key="2">
    <source>
        <dbReference type="ARBA" id="ARBA00009881"/>
    </source>
</evidence>
<keyword evidence="5" id="KW-0288">FMN</keyword>
<evidence type="ECO:0000256" key="6">
    <source>
        <dbReference type="ARBA" id="ARBA00023002"/>
    </source>
</evidence>
<dbReference type="PANTHER" id="PTHR42747:SF3">
    <property type="entry name" value="NITRONATE MONOOXYGENASE-RELATED"/>
    <property type="match status" value="1"/>
</dbReference>
<dbReference type="Pfam" id="PF03060">
    <property type="entry name" value="NMO"/>
    <property type="match status" value="1"/>
</dbReference>